<keyword evidence="4" id="KW-1185">Reference proteome</keyword>
<evidence type="ECO:0000256" key="2">
    <source>
        <dbReference type="SAM" id="MobiDB-lite"/>
    </source>
</evidence>
<dbReference type="Proteomes" id="UP001163823">
    <property type="component" value="Chromosome 9"/>
</dbReference>
<dbReference type="AlphaFoldDB" id="A0AAD7LIH3"/>
<feature type="compositionally biased region" description="Low complexity" evidence="2">
    <location>
        <begin position="115"/>
        <end position="126"/>
    </location>
</feature>
<evidence type="ECO:0000256" key="1">
    <source>
        <dbReference type="SAM" id="Coils"/>
    </source>
</evidence>
<accession>A0AAD7LIH3</accession>
<dbReference type="EMBL" id="JARAOO010000009">
    <property type="protein sequence ID" value="KAJ7957700.1"/>
    <property type="molecule type" value="Genomic_DNA"/>
</dbReference>
<proteinExistence type="predicted"/>
<protein>
    <submittedName>
        <fullName evidence="3">Uncharacterized protein</fullName>
    </submittedName>
</protein>
<name>A0AAD7LIH3_QUISA</name>
<evidence type="ECO:0000313" key="3">
    <source>
        <dbReference type="EMBL" id="KAJ7957700.1"/>
    </source>
</evidence>
<dbReference type="KEGG" id="qsa:O6P43_023967"/>
<feature type="coiled-coil region" evidence="1">
    <location>
        <begin position="73"/>
        <end position="104"/>
    </location>
</feature>
<keyword evidence="1" id="KW-0175">Coiled coil</keyword>
<comment type="caution">
    <text evidence="3">The sequence shown here is derived from an EMBL/GenBank/DDBJ whole genome shotgun (WGS) entry which is preliminary data.</text>
</comment>
<evidence type="ECO:0000313" key="4">
    <source>
        <dbReference type="Proteomes" id="UP001163823"/>
    </source>
</evidence>
<feature type="region of interest" description="Disordered" evidence="2">
    <location>
        <begin position="113"/>
        <end position="146"/>
    </location>
</feature>
<gene>
    <name evidence="3" type="ORF">O6P43_023967</name>
</gene>
<sequence>MNEKYGENPTSHPEFNEELWLKATGGVKKGGKIYGCRKDGSAKVLFGDRASTSGRSTSSTATSWREYEMAHEIDSLKNELSTTKSELTQKVDEMKNLVNLLVAKLGVDTSILMPSSSGNVGASSSSRHGGEVDLGQDDAVNNEDLR</sequence>
<organism evidence="3 4">
    <name type="scientific">Quillaja saponaria</name>
    <name type="common">Soap bark tree</name>
    <dbReference type="NCBI Taxonomy" id="32244"/>
    <lineage>
        <taxon>Eukaryota</taxon>
        <taxon>Viridiplantae</taxon>
        <taxon>Streptophyta</taxon>
        <taxon>Embryophyta</taxon>
        <taxon>Tracheophyta</taxon>
        <taxon>Spermatophyta</taxon>
        <taxon>Magnoliopsida</taxon>
        <taxon>eudicotyledons</taxon>
        <taxon>Gunneridae</taxon>
        <taxon>Pentapetalae</taxon>
        <taxon>rosids</taxon>
        <taxon>fabids</taxon>
        <taxon>Fabales</taxon>
        <taxon>Quillajaceae</taxon>
        <taxon>Quillaja</taxon>
    </lineage>
</organism>
<reference evidence="3" key="1">
    <citation type="journal article" date="2023" name="Science">
        <title>Elucidation of the pathway for biosynthesis of saponin adjuvants from the soapbark tree.</title>
        <authorList>
            <person name="Reed J."/>
            <person name="Orme A."/>
            <person name="El-Demerdash A."/>
            <person name="Owen C."/>
            <person name="Martin L.B.B."/>
            <person name="Misra R.C."/>
            <person name="Kikuchi S."/>
            <person name="Rejzek M."/>
            <person name="Martin A.C."/>
            <person name="Harkess A."/>
            <person name="Leebens-Mack J."/>
            <person name="Louveau T."/>
            <person name="Stephenson M.J."/>
            <person name="Osbourn A."/>
        </authorList>
    </citation>
    <scope>NUCLEOTIDE SEQUENCE</scope>
    <source>
        <strain evidence="3">S10</strain>
    </source>
</reference>